<gene>
    <name evidence="2" type="ORF">M9Y10_014398</name>
</gene>
<evidence type="ECO:0000313" key="2">
    <source>
        <dbReference type="EMBL" id="KAK8896493.1"/>
    </source>
</evidence>
<organism evidence="2 3">
    <name type="scientific">Tritrichomonas musculus</name>
    <dbReference type="NCBI Taxonomy" id="1915356"/>
    <lineage>
        <taxon>Eukaryota</taxon>
        <taxon>Metamonada</taxon>
        <taxon>Parabasalia</taxon>
        <taxon>Tritrichomonadida</taxon>
        <taxon>Tritrichomonadidae</taxon>
        <taxon>Tritrichomonas</taxon>
    </lineage>
</organism>
<dbReference type="InterPro" id="IPR003615">
    <property type="entry name" value="HNH_nuc"/>
</dbReference>
<dbReference type="Gene3D" id="3.90.75.20">
    <property type="match status" value="1"/>
</dbReference>
<comment type="caution">
    <text evidence="2">The sequence shown here is derived from an EMBL/GenBank/DDBJ whole genome shotgun (WGS) entry which is preliminary data.</text>
</comment>
<feature type="domain" description="HNH nuclease" evidence="1">
    <location>
        <begin position="61"/>
        <end position="105"/>
    </location>
</feature>
<protein>
    <recommendedName>
        <fullName evidence="1">HNH nuclease domain-containing protein</fullName>
    </recommendedName>
</protein>
<dbReference type="InterPro" id="IPR044925">
    <property type="entry name" value="His-Me_finger_sf"/>
</dbReference>
<dbReference type="Proteomes" id="UP001470230">
    <property type="component" value="Unassembled WGS sequence"/>
</dbReference>
<name>A0ABR2L077_9EUKA</name>
<sequence length="198" mass="24004">MSQDNEWIPLKDFENDYEIMVEYPNSIRKKSNKRIIKESLNDKRIQNDYIIVWINRRKYFKHILIGKQFIKNDDPTNKNQIDHINRDKTDNHINNLRWVSSSENQFNVGSKKGIQYEYVDSLPDGYITVDSYIMKNNTYKLDNYYYCNQTFYYFNGFKYRKLHIYVNKNGSKTVSLLDINHYKITISLPSFKRQYKLT</sequence>
<reference evidence="2 3" key="1">
    <citation type="submission" date="2024-04" db="EMBL/GenBank/DDBJ databases">
        <title>Tritrichomonas musculus Genome.</title>
        <authorList>
            <person name="Alves-Ferreira E."/>
            <person name="Grigg M."/>
            <person name="Lorenzi H."/>
            <person name="Galac M."/>
        </authorList>
    </citation>
    <scope>NUCLEOTIDE SEQUENCE [LARGE SCALE GENOMIC DNA]</scope>
    <source>
        <strain evidence="2 3">EAF2021</strain>
    </source>
</reference>
<dbReference type="EMBL" id="JAPFFF010000002">
    <property type="protein sequence ID" value="KAK8896493.1"/>
    <property type="molecule type" value="Genomic_DNA"/>
</dbReference>
<dbReference type="SUPFAM" id="SSF54060">
    <property type="entry name" value="His-Me finger endonucleases"/>
    <property type="match status" value="1"/>
</dbReference>
<keyword evidence="3" id="KW-1185">Reference proteome</keyword>
<evidence type="ECO:0000259" key="1">
    <source>
        <dbReference type="Pfam" id="PF13392"/>
    </source>
</evidence>
<evidence type="ECO:0000313" key="3">
    <source>
        <dbReference type="Proteomes" id="UP001470230"/>
    </source>
</evidence>
<proteinExistence type="predicted"/>
<dbReference type="Pfam" id="PF13392">
    <property type="entry name" value="HNH_3"/>
    <property type="match status" value="1"/>
</dbReference>
<accession>A0ABR2L077</accession>